<dbReference type="AlphaFoldDB" id="A0AAU8VEJ7"/>
<feature type="chain" id="PRO_5043941857" description="DUF1735 domain-containing protein" evidence="1">
    <location>
        <begin position="23"/>
        <end position="326"/>
    </location>
</feature>
<evidence type="ECO:0008006" key="4">
    <source>
        <dbReference type="Google" id="ProtNLM"/>
    </source>
</evidence>
<evidence type="ECO:0000313" key="2">
    <source>
        <dbReference type="EMBL" id="AQX01460.1"/>
    </source>
</evidence>
<name>A0AAU8VEJ7_9FLAO</name>
<reference evidence="2 3" key="1">
    <citation type="submission" date="2016-07" db="EMBL/GenBank/DDBJ databases">
        <title>Revisiting the taxonomy of the Elizabethkingia Genus using Whole-Genome Sequencing, Optical Mapping, and MALDI-TOF, along with proposal of three novel Elizabethkingia species: Elizabethkingia bruuniana sp. nov., Elizabethkingia ursingii sp. nov., and Elizabethkingia occulta sp. nov.</title>
        <authorList>
            <person name="Nicholson A.C."/>
        </authorList>
    </citation>
    <scope>NUCLEOTIDE SEQUENCE [LARGE SCALE GENOMIC DNA]</scope>
    <source>
        <strain evidence="2 3">F3201</strain>
    </source>
</reference>
<organism evidence="2 3">
    <name type="scientific">Elizabethkingia anophelis</name>
    <dbReference type="NCBI Taxonomy" id="1117645"/>
    <lineage>
        <taxon>Bacteria</taxon>
        <taxon>Pseudomonadati</taxon>
        <taxon>Bacteroidota</taxon>
        <taxon>Flavobacteriia</taxon>
        <taxon>Flavobacteriales</taxon>
        <taxon>Weeksellaceae</taxon>
        <taxon>Elizabethkingia</taxon>
    </lineage>
</organism>
<gene>
    <name evidence="2" type="ORF">BBD32_08290</name>
</gene>
<dbReference type="PROSITE" id="PS51257">
    <property type="entry name" value="PROKAR_LIPOPROTEIN"/>
    <property type="match status" value="1"/>
</dbReference>
<sequence length="326" mass="35780">MKLKLYIIGIALLSVITTSCRSTDNSTNENDNTKAIVKVNLAGSEFNGTEFLKSASTKVSSSTSVISQQQTIPFNEEYSITATLVPVITKKNTSYAATDLTAGIPDRKELEAGIKYKVVVYDDSGAYVDEKEFTYKQNDQNGFLLDGGKSYTFIAYSVNSKTSLPAINNGNTLATAELPASTEDLMYFKRTMIVTGNKTNNLDVVLKHQFSQVTLKLDATNIGNIQDIGQTYFFSTQRGGIIFNNDKIVLRIAPDPNAYVKFPPLDNSPKATSNPTLIISGDSDTGFLFIDSITINGTTKNGLRLENLNFRLGVKYDLNITFNKKN</sequence>
<evidence type="ECO:0000313" key="3">
    <source>
        <dbReference type="Proteomes" id="UP000190848"/>
    </source>
</evidence>
<accession>A0AAU8VEJ7</accession>
<dbReference type="EMBL" id="CP016374">
    <property type="protein sequence ID" value="AQX01460.1"/>
    <property type="molecule type" value="Genomic_DNA"/>
</dbReference>
<evidence type="ECO:0000256" key="1">
    <source>
        <dbReference type="SAM" id="SignalP"/>
    </source>
</evidence>
<dbReference type="Proteomes" id="UP000190848">
    <property type="component" value="Chromosome"/>
</dbReference>
<protein>
    <recommendedName>
        <fullName evidence="4">DUF1735 domain-containing protein</fullName>
    </recommendedName>
</protein>
<keyword evidence="1" id="KW-0732">Signal</keyword>
<dbReference type="RefSeq" id="WP_078395974.1">
    <property type="nucleotide sequence ID" value="NZ_CP016374.1"/>
</dbReference>
<proteinExistence type="predicted"/>
<feature type="signal peptide" evidence="1">
    <location>
        <begin position="1"/>
        <end position="22"/>
    </location>
</feature>